<keyword evidence="2" id="KW-0378">Hydrolase</keyword>
<dbReference type="Pfam" id="PF01844">
    <property type="entry name" value="HNH"/>
    <property type="match status" value="1"/>
</dbReference>
<keyword evidence="3" id="KW-1185">Reference proteome</keyword>
<dbReference type="EMBL" id="FQYN01000006">
    <property type="protein sequence ID" value="SHJ40830.1"/>
    <property type="molecule type" value="Genomic_DNA"/>
</dbReference>
<sequence>MKKQSIKSHLKDYSIYQKRWTTINHAFAAALSAADEYNEQSIEEALKILGQDPSGDLTCVYCDKPAETWDHVSSTVSKGEFSGIGHQIGNLVPCCKACNSSKGSKTWTAYIQSCNLDQATKQQKLIMIARYISQGVVNTREIIDEHCSREVTELSAIKSKIYDLMKKADEISTAVRQRVRENKK</sequence>
<dbReference type="AlphaFoldDB" id="A0A1M6J290"/>
<feature type="domain" description="HNH" evidence="1">
    <location>
        <begin position="59"/>
        <end position="104"/>
    </location>
</feature>
<evidence type="ECO:0000259" key="1">
    <source>
        <dbReference type="Pfam" id="PF01844"/>
    </source>
</evidence>
<dbReference type="OrthoDB" id="9816185at2"/>
<keyword evidence="2" id="KW-0255">Endonuclease</keyword>
<accession>A0A1M6J290</accession>
<dbReference type="GO" id="GO:0008270">
    <property type="term" value="F:zinc ion binding"/>
    <property type="evidence" value="ECO:0007669"/>
    <property type="project" value="InterPro"/>
</dbReference>
<organism evidence="2 3">
    <name type="scientific">Hymenobacter daecheongensis DSM 21074</name>
    <dbReference type="NCBI Taxonomy" id="1121955"/>
    <lineage>
        <taxon>Bacteria</taxon>
        <taxon>Pseudomonadati</taxon>
        <taxon>Bacteroidota</taxon>
        <taxon>Cytophagia</taxon>
        <taxon>Cytophagales</taxon>
        <taxon>Hymenobacteraceae</taxon>
        <taxon>Hymenobacter</taxon>
    </lineage>
</organism>
<gene>
    <name evidence="2" type="ORF">SAMN02745146_3065</name>
</gene>
<dbReference type="RefSeq" id="WP_073110787.1">
    <property type="nucleotide sequence ID" value="NZ_FQYN01000006.1"/>
</dbReference>
<name>A0A1M6J290_9BACT</name>
<dbReference type="GO" id="GO:0003676">
    <property type="term" value="F:nucleic acid binding"/>
    <property type="evidence" value="ECO:0007669"/>
    <property type="project" value="InterPro"/>
</dbReference>
<evidence type="ECO:0000313" key="3">
    <source>
        <dbReference type="Proteomes" id="UP000184418"/>
    </source>
</evidence>
<dbReference type="GO" id="GO:0004519">
    <property type="term" value="F:endonuclease activity"/>
    <property type="evidence" value="ECO:0007669"/>
    <property type="project" value="UniProtKB-KW"/>
</dbReference>
<protein>
    <submittedName>
        <fullName evidence="2">HNH endonuclease</fullName>
    </submittedName>
</protein>
<dbReference type="Gene3D" id="1.10.30.50">
    <property type="match status" value="1"/>
</dbReference>
<dbReference type="InterPro" id="IPR002711">
    <property type="entry name" value="HNH"/>
</dbReference>
<evidence type="ECO:0000313" key="2">
    <source>
        <dbReference type="EMBL" id="SHJ40830.1"/>
    </source>
</evidence>
<dbReference type="Proteomes" id="UP000184418">
    <property type="component" value="Unassembled WGS sequence"/>
</dbReference>
<proteinExistence type="predicted"/>
<keyword evidence="2" id="KW-0540">Nuclease</keyword>
<reference evidence="2 3" key="1">
    <citation type="submission" date="2016-11" db="EMBL/GenBank/DDBJ databases">
        <authorList>
            <person name="Jaros S."/>
            <person name="Januszkiewicz K."/>
            <person name="Wedrychowicz H."/>
        </authorList>
    </citation>
    <scope>NUCLEOTIDE SEQUENCE [LARGE SCALE GENOMIC DNA]</scope>
    <source>
        <strain evidence="2 3">DSM 21074</strain>
    </source>
</reference>